<dbReference type="SUPFAM" id="SSF48452">
    <property type="entry name" value="TPR-like"/>
    <property type="match status" value="1"/>
</dbReference>
<proteinExistence type="predicted"/>
<protein>
    <recommendedName>
        <fullName evidence="3">Tetratricopeptide repeat protein</fullName>
    </recommendedName>
</protein>
<dbReference type="RefSeq" id="WP_197167223.1">
    <property type="nucleotide sequence ID" value="NZ_JADZGI010000008.1"/>
</dbReference>
<dbReference type="EMBL" id="JADZGI010000008">
    <property type="protein sequence ID" value="MBH0115070.1"/>
    <property type="molecule type" value="Genomic_DNA"/>
</dbReference>
<dbReference type="InterPro" id="IPR011990">
    <property type="entry name" value="TPR-like_helical_dom_sf"/>
</dbReference>
<sequence length="286" mass="29272">MPSLTFLLPVLAQLGGGIGTAPASSLPLEIIEKKEDEARRAAAAGPGYTAPTSNPGGCIGAVEADPERSARLAQEALDQAVGREKLRAGLCLGIALSDLGQFDEARDAFVTARDAAESDDHASRARLGAMAGNAQLASGDAARALLLLGPAAGESKLTEDKALQASIALDRARALVALDQGDEAAKALAEAREAAPEDAQAWLLSATLSRRQDKLIEAQSQIDKAAQLAPRDPAVGLEAGVIAMLSDNEEAARRSWNSVIAVAPESPEAGVARGYIAQLGADASAP</sequence>
<organism evidence="1 2">
    <name type="scientific">Novosphingobium aureum</name>
    <dbReference type="NCBI Taxonomy" id="2792964"/>
    <lineage>
        <taxon>Bacteria</taxon>
        <taxon>Pseudomonadati</taxon>
        <taxon>Pseudomonadota</taxon>
        <taxon>Alphaproteobacteria</taxon>
        <taxon>Sphingomonadales</taxon>
        <taxon>Sphingomonadaceae</taxon>
        <taxon>Novosphingobium</taxon>
    </lineage>
</organism>
<dbReference type="SMART" id="SM00028">
    <property type="entry name" value="TPR"/>
    <property type="match status" value="3"/>
</dbReference>
<comment type="caution">
    <text evidence="1">The sequence shown here is derived from an EMBL/GenBank/DDBJ whole genome shotgun (WGS) entry which is preliminary data.</text>
</comment>
<evidence type="ECO:0008006" key="3">
    <source>
        <dbReference type="Google" id="ProtNLM"/>
    </source>
</evidence>
<evidence type="ECO:0000313" key="1">
    <source>
        <dbReference type="EMBL" id="MBH0115070.1"/>
    </source>
</evidence>
<dbReference type="Proteomes" id="UP000617634">
    <property type="component" value="Unassembled WGS sequence"/>
</dbReference>
<reference evidence="1" key="1">
    <citation type="submission" date="2020-11" db="EMBL/GenBank/DDBJ databases">
        <title>Novosphingobium aureum sp. nov., a marine bacterium isolated from sediment of a salt flat.</title>
        <authorList>
            <person name="Yoo Y."/>
            <person name="Kim J.-J."/>
        </authorList>
    </citation>
    <scope>NUCLEOTIDE SEQUENCE</scope>
    <source>
        <strain evidence="1">YJ-S2-02</strain>
    </source>
</reference>
<name>A0A931HFB3_9SPHN</name>
<dbReference type="Gene3D" id="1.25.40.10">
    <property type="entry name" value="Tetratricopeptide repeat domain"/>
    <property type="match status" value="1"/>
</dbReference>
<accession>A0A931HFB3</accession>
<dbReference type="InterPro" id="IPR019734">
    <property type="entry name" value="TPR_rpt"/>
</dbReference>
<evidence type="ECO:0000313" key="2">
    <source>
        <dbReference type="Proteomes" id="UP000617634"/>
    </source>
</evidence>
<gene>
    <name evidence="1" type="ORF">I5E68_19175</name>
</gene>
<dbReference type="AlphaFoldDB" id="A0A931HFB3"/>
<keyword evidence="2" id="KW-1185">Reference proteome</keyword>